<proteinExistence type="predicted"/>
<dbReference type="Pfam" id="PF00157">
    <property type="entry name" value="Pou"/>
    <property type="match status" value="1"/>
</dbReference>
<dbReference type="GO" id="GO:0003677">
    <property type="term" value="F:DNA binding"/>
    <property type="evidence" value="ECO:0007669"/>
    <property type="project" value="InterPro"/>
</dbReference>
<dbReference type="SUPFAM" id="SSF47413">
    <property type="entry name" value="lambda repressor-like DNA-binding domains"/>
    <property type="match status" value="1"/>
</dbReference>
<reference evidence="3" key="1">
    <citation type="submission" date="2025-08" db="UniProtKB">
        <authorList>
            <consortium name="Ensembl"/>
        </authorList>
    </citation>
    <scope>IDENTIFICATION</scope>
</reference>
<evidence type="ECO:0000259" key="2">
    <source>
        <dbReference type="PROSITE" id="PS51179"/>
    </source>
</evidence>
<keyword evidence="4" id="KW-1185">Reference proteome</keyword>
<name>A0A8D0F9Q7_STROC</name>
<evidence type="ECO:0000313" key="3">
    <source>
        <dbReference type="Ensembl" id="ENSSOCP00000012136.1"/>
    </source>
</evidence>
<accession>A0A8D0F9Q7</accession>
<protein>
    <recommendedName>
        <fullName evidence="2">POU-specific domain-containing protein</fullName>
    </recommendedName>
</protein>
<organism evidence="3 4">
    <name type="scientific">Strix occidentalis caurina</name>
    <name type="common">northern spotted owl</name>
    <dbReference type="NCBI Taxonomy" id="311401"/>
    <lineage>
        <taxon>Eukaryota</taxon>
        <taxon>Metazoa</taxon>
        <taxon>Chordata</taxon>
        <taxon>Craniata</taxon>
        <taxon>Vertebrata</taxon>
        <taxon>Euteleostomi</taxon>
        <taxon>Archelosauria</taxon>
        <taxon>Archosauria</taxon>
        <taxon>Dinosauria</taxon>
        <taxon>Saurischia</taxon>
        <taxon>Theropoda</taxon>
        <taxon>Coelurosauria</taxon>
        <taxon>Aves</taxon>
        <taxon>Neognathae</taxon>
        <taxon>Neoaves</taxon>
        <taxon>Telluraves</taxon>
        <taxon>Strigiformes</taxon>
        <taxon>Strigidae</taxon>
        <taxon>Strix</taxon>
    </lineage>
</organism>
<dbReference type="GO" id="GO:0003700">
    <property type="term" value="F:DNA-binding transcription factor activity"/>
    <property type="evidence" value="ECO:0007669"/>
    <property type="project" value="InterPro"/>
</dbReference>
<sequence length="63" mass="7205">SSALHDLEELEKFAKTFKQRRIKLGFTQVSSLISGKGGATCDVDMLGWGSLWQRHGWRKGWIR</sequence>
<dbReference type="Proteomes" id="UP000694551">
    <property type="component" value="Unplaced"/>
</dbReference>
<evidence type="ECO:0000256" key="1">
    <source>
        <dbReference type="ARBA" id="ARBA00004123"/>
    </source>
</evidence>
<evidence type="ECO:0000313" key="4">
    <source>
        <dbReference type="Proteomes" id="UP000694551"/>
    </source>
</evidence>
<dbReference type="Gene3D" id="1.10.260.40">
    <property type="entry name" value="lambda repressor-like DNA-binding domains"/>
    <property type="match status" value="1"/>
</dbReference>
<comment type="subcellular location">
    <subcellularLocation>
        <location evidence="1">Nucleus</location>
    </subcellularLocation>
</comment>
<dbReference type="GO" id="GO:0005634">
    <property type="term" value="C:nucleus"/>
    <property type="evidence" value="ECO:0007669"/>
    <property type="project" value="UniProtKB-SubCell"/>
</dbReference>
<dbReference type="InterPro" id="IPR000327">
    <property type="entry name" value="POU_dom"/>
</dbReference>
<feature type="domain" description="POU-specific" evidence="2">
    <location>
        <begin position="2"/>
        <end position="28"/>
    </location>
</feature>
<dbReference type="InterPro" id="IPR010982">
    <property type="entry name" value="Lambda_DNA-bd_dom_sf"/>
</dbReference>
<dbReference type="AlphaFoldDB" id="A0A8D0F9Q7"/>
<reference evidence="3" key="2">
    <citation type="submission" date="2025-09" db="UniProtKB">
        <authorList>
            <consortium name="Ensembl"/>
        </authorList>
    </citation>
    <scope>IDENTIFICATION</scope>
</reference>
<dbReference type="PROSITE" id="PS51179">
    <property type="entry name" value="POU_3"/>
    <property type="match status" value="1"/>
</dbReference>
<dbReference type="Ensembl" id="ENSSOCT00000012471.1">
    <property type="protein sequence ID" value="ENSSOCP00000012136.1"/>
    <property type="gene ID" value="ENSSOCG00000009241.1"/>
</dbReference>